<dbReference type="InterPro" id="IPR016181">
    <property type="entry name" value="Acyl_CoA_acyltransferase"/>
</dbReference>
<reference evidence="3 4" key="1">
    <citation type="submission" date="2024-06" db="EMBL/GenBank/DDBJ databases">
        <title>Sorghum-associated microbial communities from plants grown in Nebraska, USA.</title>
        <authorList>
            <person name="Schachtman D."/>
        </authorList>
    </citation>
    <scope>NUCLEOTIDE SEQUENCE [LARGE SCALE GENOMIC DNA]</scope>
    <source>
        <strain evidence="3 4">2857</strain>
    </source>
</reference>
<dbReference type="Pfam" id="PF14542">
    <property type="entry name" value="Acetyltransf_CG"/>
    <property type="match status" value="1"/>
</dbReference>
<dbReference type="PANTHER" id="PTHR31435">
    <property type="entry name" value="PROTEIN NATD1"/>
    <property type="match status" value="1"/>
</dbReference>
<dbReference type="EMBL" id="JBEPSJ010000001">
    <property type="protein sequence ID" value="MET4581892.1"/>
    <property type="molecule type" value="Genomic_DNA"/>
</dbReference>
<accession>A0ABV2QN06</accession>
<dbReference type="Proteomes" id="UP001549257">
    <property type="component" value="Unassembled WGS sequence"/>
</dbReference>
<proteinExistence type="predicted"/>
<dbReference type="PROSITE" id="PS51186">
    <property type="entry name" value="GNAT"/>
    <property type="match status" value="1"/>
</dbReference>
<comment type="caution">
    <text evidence="3">The sequence shown here is derived from an EMBL/GenBank/DDBJ whole genome shotgun (WGS) entry which is preliminary data.</text>
</comment>
<dbReference type="Gene3D" id="3.40.630.30">
    <property type="match status" value="1"/>
</dbReference>
<protein>
    <submittedName>
        <fullName evidence="3">GNAT family acetyltransferase</fullName>
    </submittedName>
</protein>
<dbReference type="CDD" id="cd04301">
    <property type="entry name" value="NAT_SF"/>
    <property type="match status" value="1"/>
</dbReference>
<dbReference type="PANTHER" id="PTHR31435:SF10">
    <property type="entry name" value="BSR4717 PROTEIN"/>
    <property type="match status" value="1"/>
</dbReference>
<gene>
    <name evidence="3" type="ORF">ABIE21_001382</name>
</gene>
<dbReference type="InterPro" id="IPR045057">
    <property type="entry name" value="Gcn5-rel_NAT"/>
</dbReference>
<feature type="domain" description="N-acetyltransferase" evidence="1">
    <location>
        <begin position="1"/>
        <end position="97"/>
    </location>
</feature>
<evidence type="ECO:0000259" key="1">
    <source>
        <dbReference type="PROSITE" id="PS51186"/>
    </source>
</evidence>
<sequence>METPQIAHVPEESRFTLTLDDEVIGYAQYRDVDDQRVFTHTVVEPEFGGRGYATRLVEAAVSDARAAGKRIVGECPMVEKWLTKHPELDDFVDAPTR</sequence>
<organism evidence="3 4">
    <name type="scientific">Conyzicola nivalis</name>
    <dbReference type="NCBI Taxonomy" id="1477021"/>
    <lineage>
        <taxon>Bacteria</taxon>
        <taxon>Bacillati</taxon>
        <taxon>Actinomycetota</taxon>
        <taxon>Actinomycetes</taxon>
        <taxon>Micrococcales</taxon>
        <taxon>Microbacteriaceae</taxon>
        <taxon>Conyzicola</taxon>
    </lineage>
</organism>
<dbReference type="InterPro" id="IPR031165">
    <property type="entry name" value="GNAT_YJDJ"/>
</dbReference>
<feature type="domain" description="N-acetyltransferase" evidence="2">
    <location>
        <begin position="7"/>
        <end position="93"/>
    </location>
</feature>
<keyword evidence="4" id="KW-1185">Reference proteome</keyword>
<dbReference type="RefSeq" id="WP_354024052.1">
    <property type="nucleotide sequence ID" value="NZ_JBEPSJ010000001.1"/>
</dbReference>
<evidence type="ECO:0000259" key="2">
    <source>
        <dbReference type="PROSITE" id="PS51729"/>
    </source>
</evidence>
<dbReference type="InterPro" id="IPR000182">
    <property type="entry name" value="GNAT_dom"/>
</dbReference>
<dbReference type="PROSITE" id="PS51729">
    <property type="entry name" value="GNAT_YJDJ"/>
    <property type="match status" value="1"/>
</dbReference>
<dbReference type="SUPFAM" id="SSF55729">
    <property type="entry name" value="Acyl-CoA N-acyltransferases (Nat)"/>
    <property type="match status" value="1"/>
</dbReference>
<evidence type="ECO:0000313" key="4">
    <source>
        <dbReference type="Proteomes" id="UP001549257"/>
    </source>
</evidence>
<name>A0ABV2QN06_9MICO</name>
<evidence type="ECO:0000313" key="3">
    <source>
        <dbReference type="EMBL" id="MET4581892.1"/>
    </source>
</evidence>